<dbReference type="AlphaFoldDB" id="A0A3C1KJJ6"/>
<proteinExistence type="predicted"/>
<dbReference type="SUPFAM" id="SSF88946">
    <property type="entry name" value="Sigma2 domain of RNA polymerase sigma factors"/>
    <property type="match status" value="1"/>
</dbReference>
<organism evidence="2 3">
    <name type="scientific">Haliea salexigens</name>
    <dbReference type="NCBI Taxonomy" id="287487"/>
    <lineage>
        <taxon>Bacteria</taxon>
        <taxon>Pseudomonadati</taxon>
        <taxon>Pseudomonadota</taxon>
        <taxon>Gammaproteobacteria</taxon>
        <taxon>Cellvibrionales</taxon>
        <taxon>Halieaceae</taxon>
        <taxon>Haliea</taxon>
    </lineage>
</organism>
<evidence type="ECO:0000259" key="1">
    <source>
        <dbReference type="Pfam" id="PF04542"/>
    </source>
</evidence>
<evidence type="ECO:0000313" key="2">
    <source>
        <dbReference type="EMBL" id="HAN26852.1"/>
    </source>
</evidence>
<evidence type="ECO:0000313" key="3">
    <source>
        <dbReference type="Proteomes" id="UP000259273"/>
    </source>
</evidence>
<feature type="domain" description="RNA polymerase sigma-70 region 2" evidence="1">
    <location>
        <begin position="18"/>
        <end position="69"/>
    </location>
</feature>
<dbReference type="InterPro" id="IPR013325">
    <property type="entry name" value="RNA_pol_sigma_r2"/>
</dbReference>
<comment type="caution">
    <text evidence="2">The sequence shown here is derived from an EMBL/GenBank/DDBJ whole genome shotgun (WGS) entry which is preliminary data.</text>
</comment>
<sequence>MDRTAAYQHVAQTGVDALVREYLPLVKQIALRLAAKLPASIELDDLMQAGLIGLLQAREQHDPEQGASFA</sequence>
<dbReference type="EMBL" id="DMND01000063">
    <property type="protein sequence ID" value="HAN26852.1"/>
    <property type="molecule type" value="Genomic_DNA"/>
</dbReference>
<dbReference type="GO" id="GO:0003700">
    <property type="term" value="F:DNA-binding transcription factor activity"/>
    <property type="evidence" value="ECO:0007669"/>
    <property type="project" value="InterPro"/>
</dbReference>
<reference evidence="2 3" key="1">
    <citation type="journal article" date="2018" name="Nat. Biotechnol.">
        <title>A standardized bacterial taxonomy based on genome phylogeny substantially revises the tree of life.</title>
        <authorList>
            <person name="Parks D.H."/>
            <person name="Chuvochina M."/>
            <person name="Waite D.W."/>
            <person name="Rinke C."/>
            <person name="Skarshewski A."/>
            <person name="Chaumeil P.A."/>
            <person name="Hugenholtz P."/>
        </authorList>
    </citation>
    <scope>NUCLEOTIDE SEQUENCE [LARGE SCALE GENOMIC DNA]</scope>
    <source>
        <strain evidence="2">UBA9158</strain>
    </source>
</reference>
<gene>
    <name evidence="2" type="ORF">DCP75_03860</name>
</gene>
<dbReference type="Proteomes" id="UP000259273">
    <property type="component" value="Unassembled WGS sequence"/>
</dbReference>
<dbReference type="GO" id="GO:0006352">
    <property type="term" value="P:DNA-templated transcription initiation"/>
    <property type="evidence" value="ECO:0007669"/>
    <property type="project" value="InterPro"/>
</dbReference>
<name>A0A3C1KJJ6_9GAMM</name>
<accession>A0A3C1KJJ6</accession>
<dbReference type="Pfam" id="PF04542">
    <property type="entry name" value="Sigma70_r2"/>
    <property type="match status" value="1"/>
</dbReference>
<protein>
    <submittedName>
        <fullName evidence="2">RNA polymerase sigma factor FliA</fullName>
    </submittedName>
</protein>
<feature type="non-terminal residue" evidence="2">
    <location>
        <position position="70"/>
    </location>
</feature>
<dbReference type="Gene3D" id="1.10.1740.10">
    <property type="match status" value="1"/>
</dbReference>
<dbReference type="InterPro" id="IPR007627">
    <property type="entry name" value="RNA_pol_sigma70_r2"/>
</dbReference>